<keyword evidence="3" id="KW-1185">Reference proteome</keyword>
<evidence type="ECO:0000313" key="3">
    <source>
        <dbReference type="Proteomes" id="UP001412067"/>
    </source>
</evidence>
<comment type="caution">
    <text evidence="2">The sequence shown here is derived from an EMBL/GenBank/DDBJ whole genome shotgun (WGS) entry which is preliminary data.</text>
</comment>
<proteinExistence type="predicted"/>
<evidence type="ECO:0000256" key="1">
    <source>
        <dbReference type="SAM" id="MobiDB-lite"/>
    </source>
</evidence>
<organism evidence="2 3">
    <name type="scientific">Platanthera guangdongensis</name>
    <dbReference type="NCBI Taxonomy" id="2320717"/>
    <lineage>
        <taxon>Eukaryota</taxon>
        <taxon>Viridiplantae</taxon>
        <taxon>Streptophyta</taxon>
        <taxon>Embryophyta</taxon>
        <taxon>Tracheophyta</taxon>
        <taxon>Spermatophyta</taxon>
        <taxon>Magnoliopsida</taxon>
        <taxon>Liliopsida</taxon>
        <taxon>Asparagales</taxon>
        <taxon>Orchidaceae</taxon>
        <taxon>Orchidoideae</taxon>
        <taxon>Orchideae</taxon>
        <taxon>Orchidinae</taxon>
        <taxon>Platanthera</taxon>
    </lineage>
</organism>
<reference evidence="2 3" key="1">
    <citation type="journal article" date="2022" name="Nat. Plants">
        <title>Genomes of leafy and leafless Platanthera orchids illuminate the evolution of mycoheterotrophy.</title>
        <authorList>
            <person name="Li M.H."/>
            <person name="Liu K.W."/>
            <person name="Li Z."/>
            <person name="Lu H.C."/>
            <person name="Ye Q.L."/>
            <person name="Zhang D."/>
            <person name="Wang J.Y."/>
            <person name="Li Y.F."/>
            <person name="Zhong Z.M."/>
            <person name="Liu X."/>
            <person name="Yu X."/>
            <person name="Liu D.K."/>
            <person name="Tu X.D."/>
            <person name="Liu B."/>
            <person name="Hao Y."/>
            <person name="Liao X.Y."/>
            <person name="Jiang Y.T."/>
            <person name="Sun W.H."/>
            <person name="Chen J."/>
            <person name="Chen Y.Q."/>
            <person name="Ai Y."/>
            <person name="Zhai J.W."/>
            <person name="Wu S.S."/>
            <person name="Zhou Z."/>
            <person name="Hsiao Y.Y."/>
            <person name="Wu W.L."/>
            <person name="Chen Y.Y."/>
            <person name="Lin Y.F."/>
            <person name="Hsu J.L."/>
            <person name="Li C.Y."/>
            <person name="Wang Z.W."/>
            <person name="Zhao X."/>
            <person name="Zhong W.Y."/>
            <person name="Ma X.K."/>
            <person name="Ma L."/>
            <person name="Huang J."/>
            <person name="Chen G.Z."/>
            <person name="Huang M.Z."/>
            <person name="Huang L."/>
            <person name="Peng D.H."/>
            <person name="Luo Y.B."/>
            <person name="Zou S.Q."/>
            <person name="Chen S.P."/>
            <person name="Lan S."/>
            <person name="Tsai W.C."/>
            <person name="Van de Peer Y."/>
            <person name="Liu Z.J."/>
        </authorList>
    </citation>
    <scope>NUCLEOTIDE SEQUENCE [LARGE SCALE GENOMIC DNA]</scope>
    <source>
        <strain evidence="2">Lor288</strain>
    </source>
</reference>
<accession>A0ABR2M5W0</accession>
<feature type="compositionally biased region" description="Polar residues" evidence="1">
    <location>
        <begin position="80"/>
        <end position="89"/>
    </location>
</feature>
<protein>
    <submittedName>
        <fullName evidence="2">Uncharacterized protein</fullName>
    </submittedName>
</protein>
<feature type="region of interest" description="Disordered" evidence="1">
    <location>
        <begin position="51"/>
        <end position="89"/>
    </location>
</feature>
<dbReference type="EMBL" id="JBBWWR010000012">
    <property type="protein sequence ID" value="KAK8959079.1"/>
    <property type="molecule type" value="Genomic_DNA"/>
</dbReference>
<name>A0ABR2M5W0_9ASPA</name>
<evidence type="ECO:0000313" key="2">
    <source>
        <dbReference type="EMBL" id="KAK8959079.1"/>
    </source>
</evidence>
<gene>
    <name evidence="2" type="ORF">KSP40_PGU001479</name>
</gene>
<sequence>MAAAEAFVLLEYFKDRIRNTIDDRSHNLLGSVSGYGLLDLNCDGDLEAVAPASRSSTRDPNLATEDDTGGRVVDEHEDVSTQANTDTCP</sequence>
<dbReference type="Proteomes" id="UP001412067">
    <property type="component" value="Unassembled WGS sequence"/>
</dbReference>